<dbReference type="Proteomes" id="UP000198928">
    <property type="component" value="Unassembled WGS sequence"/>
</dbReference>
<dbReference type="InterPro" id="IPR019292">
    <property type="entry name" value="McrC"/>
</dbReference>
<evidence type="ECO:0000313" key="2">
    <source>
        <dbReference type="Proteomes" id="UP000198928"/>
    </source>
</evidence>
<gene>
    <name evidence="1" type="ORF">SAMN05192584_10655</name>
</gene>
<keyword evidence="2" id="KW-1185">Reference proteome</keyword>
<dbReference type="RefSeq" id="WP_175540962.1">
    <property type="nucleotide sequence ID" value="NZ_FOSG01000006.1"/>
</dbReference>
<accession>A0A1I3ZL66</accession>
<name>A0A1I3ZL66_9ACTN</name>
<proteinExistence type="predicted"/>
<dbReference type="PANTHER" id="PTHR38733:SF1">
    <property type="entry name" value="TYPE IV METHYL-DIRECTED RESTRICTION ENZYME ECOKMCRBC"/>
    <property type="match status" value="1"/>
</dbReference>
<sequence length="431" mass="48223">MTDHRAGRTTLTPLVVQEHESLQLRRDQLTEVDLRTLTLLRDIKKIGLRETRRGWTLTARSTVGVLALDRVRLALGPKLDIPGKQLITWLCYAQGTPVPHEPTVRKWLIGESGYADIALSALLAECLHLLHHGLRRDYRRMDRVEPVLRGRLDVRAQATRRYGAVDRLHVRTFERDARVWENLVCGAALSAAADLATDPALAHTLRETAARFPRPARPGDAPRMLARARYTRLNGHYRLAHTWARLVLTVERGGVTDLLTERGLRADSMLLNMDVLWERVVRRMAHHAAIEFGGRHVSSADGHGIRTTGDIGKTRKPFVPDVLLRFPASQPRFLPIDAKYKTYTEKAVNSEDRHQLLTYIAGYTTPDAPLAAIVHPGPQGPTRRTLTITGPRGRTLGKIRVLGLDTRLPPHQAAGPLRELAADFTAITDQA</sequence>
<dbReference type="AlphaFoldDB" id="A0A1I3ZL66"/>
<dbReference type="PANTHER" id="PTHR38733">
    <property type="entry name" value="PROTEIN MCRC"/>
    <property type="match status" value="1"/>
</dbReference>
<dbReference type="EMBL" id="FOSG01000006">
    <property type="protein sequence ID" value="SFK44366.1"/>
    <property type="molecule type" value="Genomic_DNA"/>
</dbReference>
<dbReference type="Pfam" id="PF10117">
    <property type="entry name" value="McrBC"/>
    <property type="match status" value="1"/>
</dbReference>
<organism evidence="1 2">
    <name type="scientific">Streptomyces pini</name>
    <dbReference type="NCBI Taxonomy" id="1520580"/>
    <lineage>
        <taxon>Bacteria</taxon>
        <taxon>Bacillati</taxon>
        <taxon>Actinomycetota</taxon>
        <taxon>Actinomycetes</taxon>
        <taxon>Kitasatosporales</taxon>
        <taxon>Streptomycetaceae</taxon>
        <taxon>Streptomyces</taxon>
    </lineage>
</organism>
<evidence type="ECO:0000313" key="1">
    <source>
        <dbReference type="EMBL" id="SFK44366.1"/>
    </source>
</evidence>
<protein>
    <submittedName>
        <fullName evidence="1">5-methylcytosine-specific restriction enzyme subunit McrC</fullName>
    </submittedName>
</protein>
<reference evidence="2" key="1">
    <citation type="submission" date="2016-10" db="EMBL/GenBank/DDBJ databases">
        <authorList>
            <person name="Varghese N."/>
            <person name="Submissions S."/>
        </authorList>
    </citation>
    <scope>NUCLEOTIDE SEQUENCE [LARGE SCALE GENOMIC DNA]</scope>
    <source>
        <strain evidence="2">PL19</strain>
    </source>
</reference>